<reference evidence="1" key="1">
    <citation type="submission" date="2021-01" db="EMBL/GenBank/DDBJ databases">
        <authorList>
            <consortium name="Genoscope - CEA"/>
            <person name="William W."/>
        </authorList>
    </citation>
    <scope>NUCLEOTIDE SEQUENCE</scope>
</reference>
<dbReference type="Proteomes" id="UP001295469">
    <property type="component" value="Chromosome A01"/>
</dbReference>
<organism evidence="1">
    <name type="scientific">Brassica napus</name>
    <name type="common">Rape</name>
    <dbReference type="NCBI Taxonomy" id="3708"/>
    <lineage>
        <taxon>Eukaryota</taxon>
        <taxon>Viridiplantae</taxon>
        <taxon>Streptophyta</taxon>
        <taxon>Embryophyta</taxon>
        <taxon>Tracheophyta</taxon>
        <taxon>Spermatophyta</taxon>
        <taxon>Magnoliopsida</taxon>
        <taxon>eudicotyledons</taxon>
        <taxon>Gunneridae</taxon>
        <taxon>Pentapetalae</taxon>
        <taxon>rosids</taxon>
        <taxon>malvids</taxon>
        <taxon>Brassicales</taxon>
        <taxon>Brassicaceae</taxon>
        <taxon>Brassiceae</taxon>
        <taxon>Brassica</taxon>
    </lineage>
</organism>
<proteinExistence type="predicted"/>
<sequence length="50" mass="5680">MLQISTLWVNHNIESNRRALRELIFAAPDALPCLKVSSSSRKLSTKRVPM</sequence>
<feature type="non-terminal residue" evidence="1">
    <location>
        <position position="50"/>
    </location>
</feature>
<dbReference type="EMBL" id="HG994355">
    <property type="protein sequence ID" value="CAF2149408.1"/>
    <property type="molecule type" value="Genomic_DNA"/>
</dbReference>
<dbReference type="AlphaFoldDB" id="A0A816XP20"/>
<accession>A0A816XP20</accession>
<name>A0A816XP20_BRANA</name>
<gene>
    <name evidence="1" type="ORF">DARMORV10_A01P14870.1</name>
</gene>
<protein>
    <submittedName>
        <fullName evidence="1">(rape) hypothetical protein</fullName>
    </submittedName>
</protein>
<evidence type="ECO:0000313" key="1">
    <source>
        <dbReference type="EMBL" id="CAF2149408.1"/>
    </source>
</evidence>